<proteinExistence type="predicted"/>
<evidence type="ECO:0000313" key="2">
    <source>
        <dbReference type="Proteomes" id="UP000006028"/>
    </source>
</evidence>
<protein>
    <submittedName>
        <fullName evidence="1">Uncharacterized protein</fullName>
    </submittedName>
</protein>
<evidence type="ECO:0000313" key="1">
    <source>
        <dbReference type="EMBL" id="EFQ06906.1"/>
    </source>
</evidence>
<gene>
    <name evidence="1" type="ORF">HMPREF9436_01503</name>
</gene>
<dbReference type="AlphaFoldDB" id="E2ZIK7"/>
<dbReference type="HOGENOM" id="CLU_3043566_0_0_9"/>
<dbReference type="Proteomes" id="UP000006028">
    <property type="component" value="Unassembled WGS sequence"/>
</dbReference>
<dbReference type="BioCyc" id="FCF748224-HMP:GTSS-184-MONOMER"/>
<comment type="caution">
    <text evidence="1">The sequence shown here is derived from an EMBL/GenBank/DDBJ whole genome shotgun (WGS) entry which is preliminary data.</text>
</comment>
<organism evidence="1 2">
    <name type="scientific">Faecalibacterium cf. prausnitzii KLE1255</name>
    <dbReference type="NCBI Taxonomy" id="748224"/>
    <lineage>
        <taxon>Bacteria</taxon>
        <taxon>Bacillati</taxon>
        <taxon>Bacillota</taxon>
        <taxon>Clostridia</taxon>
        <taxon>Eubacteriales</taxon>
        <taxon>Oscillospiraceae</taxon>
        <taxon>Faecalibacterium</taxon>
    </lineage>
</organism>
<reference evidence="1 2" key="1">
    <citation type="submission" date="2010-08" db="EMBL/GenBank/DDBJ databases">
        <authorList>
            <person name="Weinstock G."/>
            <person name="Sodergren E."/>
            <person name="Clifton S."/>
            <person name="Fulton L."/>
            <person name="Fulton B."/>
            <person name="Courtney L."/>
            <person name="Fronick C."/>
            <person name="Harrison M."/>
            <person name="Strong C."/>
            <person name="Farmer C."/>
            <person name="Delahaunty K."/>
            <person name="Markovic C."/>
            <person name="Hall O."/>
            <person name="Minx P."/>
            <person name="Tomlinson C."/>
            <person name="Mitreva M."/>
            <person name="Hou S."/>
            <person name="Chen J."/>
            <person name="Wollam A."/>
            <person name="Pepin K.H."/>
            <person name="Johnson M."/>
            <person name="Bhonagiri V."/>
            <person name="Zhang X."/>
            <person name="Suruliraj S."/>
            <person name="Warren W."/>
            <person name="Chinwalla A."/>
            <person name="Mardis E.R."/>
            <person name="Wilson R.K."/>
        </authorList>
    </citation>
    <scope>NUCLEOTIDE SEQUENCE [LARGE SCALE GENOMIC DNA]</scope>
    <source>
        <strain evidence="1 2">KLE1255</strain>
    </source>
</reference>
<sequence>MPCFSFCFHKIQGTSKSSSSCSCRPYSSADRLLRRALSFPQGGRRAGFLATKLP</sequence>
<accession>E2ZIK7</accession>
<dbReference type="EMBL" id="AECU01000120">
    <property type="protein sequence ID" value="EFQ06906.1"/>
    <property type="molecule type" value="Genomic_DNA"/>
</dbReference>
<name>E2ZIK7_9FIRM</name>